<dbReference type="EMBL" id="CP003040">
    <property type="protein sequence ID" value="AEN95729.1"/>
    <property type="molecule type" value="Genomic_DNA"/>
</dbReference>
<evidence type="ECO:0000313" key="2">
    <source>
        <dbReference type="EMBL" id="AEN95729.1"/>
    </source>
</evidence>
<feature type="coiled-coil region" evidence="1">
    <location>
        <begin position="111"/>
        <end position="138"/>
    </location>
</feature>
<dbReference type="AlphaFoldDB" id="G2T0P7"/>
<organism evidence="2 3">
    <name type="scientific">Roseburia hominis (strain DSM 16839 / JCM 17582 / NCIMB 14029 / A2-183)</name>
    <dbReference type="NCBI Taxonomy" id="585394"/>
    <lineage>
        <taxon>Bacteria</taxon>
        <taxon>Bacillati</taxon>
        <taxon>Bacillota</taxon>
        <taxon>Clostridia</taxon>
        <taxon>Lachnospirales</taxon>
        <taxon>Lachnospiraceae</taxon>
        <taxon>Roseburia</taxon>
    </lineage>
</organism>
<dbReference type="HOGENOM" id="CLU_885308_0_0_9"/>
<proteinExistence type="predicted"/>
<gene>
    <name evidence="2" type="ordered locus">RHOM_03035</name>
</gene>
<keyword evidence="3" id="KW-1185">Reference proteome</keyword>
<evidence type="ECO:0000256" key="1">
    <source>
        <dbReference type="SAM" id="Coils"/>
    </source>
</evidence>
<accession>G2T0P7</accession>
<dbReference type="Proteomes" id="UP000008178">
    <property type="component" value="Chromosome"/>
</dbReference>
<evidence type="ECO:0000313" key="3">
    <source>
        <dbReference type="Proteomes" id="UP000008178"/>
    </source>
</evidence>
<name>G2T0P7_ROSHA</name>
<sequence>MQTFGWLEMPLFLIRISIYIPSKSRGVIFLSYLLIYPGRLPLEASASSLEIGLKMTDGFYIIKGRNVRSGEGAREMLFDRAAKGKKSKELKGELKDLKKSLLNAGGEKAYVNEALRDYQAALEQGDTLREQYEEARRHLAQSRAAIERLLECMKESPVSEVKKSLDELMGDLDQVYHDCSIRDDDLDFQSTIQSLKQMVAEYEEHAAKAQTEAGSKLAAIMLRSELENVAAVLKDATGWEEPDFFALAYYLGHENRGSLREMENAQRNSYLVDYCGERFWNRFLELCRRAEAEQMVRFMTRKYIYNTEESPSNS</sequence>
<reference evidence="2 3" key="1">
    <citation type="journal article" date="2015" name="Genome Announc.">
        <title>Complete genome sequence of the human gut symbiont Roseburia hominis.</title>
        <authorList>
            <person name="Travis A.J."/>
            <person name="Kelly D."/>
            <person name="Flint H.J."/>
            <person name="Aminov R.I."/>
        </authorList>
    </citation>
    <scope>NUCLEOTIDE SEQUENCE [LARGE SCALE GENOMIC DNA]</scope>
    <source>
        <strain evidence="3">DSM 16839 / JCM 17582 / NCIMB 14029 / A2-183</strain>
    </source>
</reference>
<keyword evidence="1" id="KW-0175">Coiled coil</keyword>
<dbReference type="Gene3D" id="1.20.58.60">
    <property type="match status" value="1"/>
</dbReference>
<dbReference type="KEGG" id="rho:RHOM_03035"/>
<protein>
    <submittedName>
        <fullName evidence="2">Uncharacterized protein</fullName>
    </submittedName>
</protein>